<evidence type="ECO:0000313" key="1">
    <source>
        <dbReference type="EMBL" id="EPS99444.1"/>
    </source>
</evidence>
<organism evidence="1 2">
    <name type="scientific">Fomitopsis schrenkii</name>
    <name type="common">Brown rot fungus</name>
    <dbReference type="NCBI Taxonomy" id="2126942"/>
    <lineage>
        <taxon>Eukaryota</taxon>
        <taxon>Fungi</taxon>
        <taxon>Dikarya</taxon>
        <taxon>Basidiomycota</taxon>
        <taxon>Agaricomycotina</taxon>
        <taxon>Agaricomycetes</taxon>
        <taxon>Polyporales</taxon>
        <taxon>Fomitopsis</taxon>
    </lineage>
</organism>
<evidence type="ECO:0000313" key="2">
    <source>
        <dbReference type="Proteomes" id="UP000015241"/>
    </source>
</evidence>
<protein>
    <submittedName>
        <fullName evidence="1">Uncharacterized protein</fullName>
    </submittedName>
</protein>
<dbReference type="InParanoid" id="S8FMB5"/>
<sequence>MVNLQSIVMERVASKQETLREDDDINYGRLAPCESRTRSSSENSRLLATSTVDSRVIYAVKIISCDR</sequence>
<dbReference type="Proteomes" id="UP000015241">
    <property type="component" value="Unassembled WGS sequence"/>
</dbReference>
<name>S8FMB5_FOMSC</name>
<reference evidence="1 2" key="1">
    <citation type="journal article" date="2012" name="Science">
        <title>The Paleozoic origin of enzymatic lignin decomposition reconstructed from 31 fungal genomes.</title>
        <authorList>
            <person name="Floudas D."/>
            <person name="Binder M."/>
            <person name="Riley R."/>
            <person name="Barry K."/>
            <person name="Blanchette R.A."/>
            <person name="Henrissat B."/>
            <person name="Martinez A.T."/>
            <person name="Otillar R."/>
            <person name="Spatafora J.W."/>
            <person name="Yadav J.S."/>
            <person name="Aerts A."/>
            <person name="Benoit I."/>
            <person name="Boyd A."/>
            <person name="Carlson A."/>
            <person name="Copeland A."/>
            <person name="Coutinho P.M."/>
            <person name="de Vries R.P."/>
            <person name="Ferreira P."/>
            <person name="Findley K."/>
            <person name="Foster B."/>
            <person name="Gaskell J."/>
            <person name="Glotzer D."/>
            <person name="Gorecki P."/>
            <person name="Heitman J."/>
            <person name="Hesse C."/>
            <person name="Hori C."/>
            <person name="Igarashi K."/>
            <person name="Jurgens J.A."/>
            <person name="Kallen N."/>
            <person name="Kersten P."/>
            <person name="Kohler A."/>
            <person name="Kuees U."/>
            <person name="Kumar T.K.A."/>
            <person name="Kuo A."/>
            <person name="LaButti K."/>
            <person name="Larrondo L.F."/>
            <person name="Lindquist E."/>
            <person name="Ling A."/>
            <person name="Lombard V."/>
            <person name="Lucas S."/>
            <person name="Lundell T."/>
            <person name="Martin R."/>
            <person name="McLaughlin D.J."/>
            <person name="Morgenstern I."/>
            <person name="Morin E."/>
            <person name="Murat C."/>
            <person name="Nagy L.G."/>
            <person name="Nolan M."/>
            <person name="Ohm R.A."/>
            <person name="Patyshakuliyeva A."/>
            <person name="Rokas A."/>
            <person name="Ruiz-Duenas F.J."/>
            <person name="Sabat G."/>
            <person name="Salamov A."/>
            <person name="Samejima M."/>
            <person name="Schmutz J."/>
            <person name="Slot J.C."/>
            <person name="St John F."/>
            <person name="Stenlid J."/>
            <person name="Sun H."/>
            <person name="Sun S."/>
            <person name="Syed K."/>
            <person name="Tsang A."/>
            <person name="Wiebenga A."/>
            <person name="Young D."/>
            <person name="Pisabarro A."/>
            <person name="Eastwood D.C."/>
            <person name="Martin F."/>
            <person name="Cullen D."/>
            <person name="Grigoriev I.V."/>
            <person name="Hibbett D.S."/>
        </authorList>
    </citation>
    <scope>NUCLEOTIDE SEQUENCE</scope>
    <source>
        <strain evidence="2">FP-58527</strain>
    </source>
</reference>
<gene>
    <name evidence="1" type="ORF">FOMPIDRAFT_161575</name>
</gene>
<dbReference type="EMBL" id="KE504157">
    <property type="protein sequence ID" value="EPS99444.1"/>
    <property type="molecule type" value="Genomic_DNA"/>
</dbReference>
<accession>S8FMB5</accession>
<dbReference type="HOGENOM" id="CLU_2812376_0_0_1"/>
<dbReference type="AlphaFoldDB" id="S8FMB5"/>
<proteinExistence type="predicted"/>
<keyword evidence="2" id="KW-1185">Reference proteome</keyword>